<proteinExistence type="predicted"/>
<dbReference type="Proteomes" id="UP000234681">
    <property type="component" value="Chromosome 20"/>
</dbReference>
<accession>A6JJW6</accession>
<sequence>MAAGRFGLWVGFRENALSKAALSSYRGGLLC</sequence>
<dbReference type="AlphaFoldDB" id="A6JJW6"/>
<evidence type="ECO:0000313" key="1">
    <source>
        <dbReference type="EMBL" id="EDL96982.1"/>
    </source>
</evidence>
<dbReference type="EMBL" id="CH473988">
    <property type="protein sequence ID" value="EDL96982.1"/>
    <property type="molecule type" value="Genomic_DNA"/>
</dbReference>
<reference evidence="2" key="1">
    <citation type="submission" date="2005-09" db="EMBL/GenBank/DDBJ databases">
        <authorList>
            <person name="Mural R.J."/>
            <person name="Li P.W."/>
            <person name="Adams M.D."/>
            <person name="Amanatides P.G."/>
            <person name="Baden-Tillson H."/>
            <person name="Barnstead M."/>
            <person name="Chin S.H."/>
            <person name="Dew I."/>
            <person name="Evans C.A."/>
            <person name="Ferriera S."/>
            <person name="Flanigan M."/>
            <person name="Fosler C."/>
            <person name="Glodek A."/>
            <person name="Gu Z."/>
            <person name="Holt R.A."/>
            <person name="Jennings D."/>
            <person name="Kraft C.L."/>
            <person name="Lu F."/>
            <person name="Nguyen T."/>
            <person name="Nusskern D.R."/>
            <person name="Pfannkoch C.M."/>
            <person name="Sitter C."/>
            <person name="Sutton G.G."/>
            <person name="Venter J.C."/>
            <person name="Wang Z."/>
            <person name="Woodage T."/>
            <person name="Zheng X.H."/>
            <person name="Zhong F."/>
        </authorList>
    </citation>
    <scope>NUCLEOTIDE SEQUENCE [LARGE SCALE GENOMIC DNA]</scope>
    <source>
        <strain>BN</strain>
        <strain evidence="2">Sprague-Dawley</strain>
    </source>
</reference>
<organism evidence="1 2">
    <name type="scientific">Rattus norvegicus</name>
    <name type="common">Rat</name>
    <dbReference type="NCBI Taxonomy" id="10116"/>
    <lineage>
        <taxon>Eukaryota</taxon>
        <taxon>Metazoa</taxon>
        <taxon>Chordata</taxon>
        <taxon>Craniata</taxon>
        <taxon>Vertebrata</taxon>
        <taxon>Euteleostomi</taxon>
        <taxon>Mammalia</taxon>
        <taxon>Eutheria</taxon>
        <taxon>Euarchontoglires</taxon>
        <taxon>Glires</taxon>
        <taxon>Rodentia</taxon>
        <taxon>Myomorpha</taxon>
        <taxon>Muroidea</taxon>
        <taxon>Muridae</taxon>
        <taxon>Murinae</taxon>
        <taxon>Rattus</taxon>
    </lineage>
</organism>
<protein>
    <submittedName>
        <fullName evidence="1">RCG60885</fullName>
    </submittedName>
</protein>
<gene>
    <name evidence="1" type="ORF">rCG_60885</name>
</gene>
<evidence type="ECO:0000313" key="2">
    <source>
        <dbReference type="Proteomes" id="UP000234681"/>
    </source>
</evidence>
<name>A6JJW6_RAT</name>